<reference evidence="2" key="2">
    <citation type="submission" date="2022-10" db="EMBL/GenBank/DDBJ databases">
        <authorList>
            <person name="Aires J."/>
            <person name="Mesa V."/>
        </authorList>
    </citation>
    <scope>NUCLEOTIDE SEQUENCE</scope>
    <source>
        <strain evidence="2">Clostridium neonatale JD116</strain>
    </source>
</reference>
<proteinExistence type="predicted"/>
<protein>
    <submittedName>
        <fullName evidence="1">Uncharacterized protein</fullName>
    </submittedName>
</protein>
<reference evidence="1" key="1">
    <citation type="submission" date="2021-10" db="EMBL/GenBank/DDBJ databases">
        <authorList>
            <person name="Mesa V."/>
        </authorList>
    </citation>
    <scope>NUCLEOTIDE SEQUENCE</scope>
    <source>
        <strain evidence="1">CC3_PB</strain>
    </source>
</reference>
<accession>A0AA86JJV5</accession>
<sequence>MKFKSNKVIKLIKKDILFQGDKYHKQPKVKNFFTVVLMKSRKYKRRK</sequence>
<evidence type="ECO:0000313" key="3">
    <source>
        <dbReference type="Proteomes" id="UP000789738"/>
    </source>
</evidence>
<dbReference type="Proteomes" id="UP000789738">
    <property type="component" value="Unassembled WGS sequence"/>
</dbReference>
<organism evidence="1 3">
    <name type="scientific">Clostridium neonatale</name>
    <dbReference type="NCBI Taxonomy" id="137838"/>
    <lineage>
        <taxon>Bacteria</taxon>
        <taxon>Bacillati</taxon>
        <taxon>Bacillota</taxon>
        <taxon>Clostridia</taxon>
        <taxon>Eubacteriales</taxon>
        <taxon>Clostridiaceae</taxon>
        <taxon>Clostridium</taxon>
    </lineage>
</organism>
<evidence type="ECO:0000313" key="1">
    <source>
        <dbReference type="EMBL" id="CAG9709682.1"/>
    </source>
</evidence>
<name>A0AA86JJV5_9CLOT</name>
<dbReference type="Proteomes" id="UP001189143">
    <property type="component" value="Unassembled WGS sequence"/>
</dbReference>
<dbReference type="EMBL" id="CAMTCP010000254">
    <property type="protein sequence ID" value="CAI3655197.1"/>
    <property type="molecule type" value="Genomic_DNA"/>
</dbReference>
<dbReference type="EMBL" id="CAKJVE010000004">
    <property type="protein sequence ID" value="CAG9709682.1"/>
    <property type="molecule type" value="Genomic_DNA"/>
</dbReference>
<gene>
    <name evidence="2" type="ORF">CNEO2_550012</name>
    <name evidence="1" type="ORF">CNEO_44332</name>
</gene>
<evidence type="ECO:0000313" key="2">
    <source>
        <dbReference type="EMBL" id="CAI3655197.1"/>
    </source>
</evidence>
<comment type="caution">
    <text evidence="1">The sequence shown here is derived from an EMBL/GenBank/DDBJ whole genome shotgun (WGS) entry which is preliminary data.</text>
</comment>
<dbReference type="AlphaFoldDB" id="A0AA86JJV5"/>